<accession>A0A1F7K9J4</accession>
<proteinExistence type="predicted"/>
<protein>
    <submittedName>
        <fullName evidence="1">Uncharacterized protein</fullName>
    </submittedName>
</protein>
<dbReference type="AlphaFoldDB" id="A0A1F7K9J4"/>
<evidence type="ECO:0000313" key="2">
    <source>
        <dbReference type="Proteomes" id="UP000178450"/>
    </source>
</evidence>
<sequence length="445" mass="50023">MLTEISISEARVGPEVLSPEIRQWYEQYAKDTWRSIDAMVCPNGLPADHLHYLRAPDGKSSETFQITNRTSPTNIGFKLACDCAAGALKELPIPEAQYRAETTLATILDMMKDPQVFVLTNNNNEGLFVNWIQPSIAKACTHWLPVDSSKQQTPAPLVEQQLSSIDNAWLKAYLMLTKAQFPQLRETVDNILARIDLSFMIDPKTKFFRGVYLLDPPGFKPWQYDKLSENRILYAVGDNETAELLAVLLNNRSENSIYTDPTTGLSARRTWDGEGFTVFWPALLVPEGELSSQWEQTYQATIQAQKKFGAQHNNGHYGYSAGLGPDGKYYEFRVPEMGESSDPYEARTVITISALVNMGIIKPIETCLELQRLHAEFEEITHPGMGDGDTVDTATGECQPDQLFPNQATSLLACWNILNKRQPQNLFMQVAPPALKNAYEQCSLW</sequence>
<evidence type="ECO:0000313" key="1">
    <source>
        <dbReference type="EMBL" id="OGK64523.1"/>
    </source>
</evidence>
<dbReference type="Gene3D" id="1.50.10.140">
    <property type="match status" value="1"/>
</dbReference>
<comment type="caution">
    <text evidence="1">The sequence shown here is derived from an EMBL/GenBank/DDBJ whole genome shotgun (WGS) entry which is preliminary data.</text>
</comment>
<reference evidence="1 2" key="1">
    <citation type="journal article" date="2016" name="Nat. Commun.">
        <title>Thousands of microbial genomes shed light on interconnected biogeochemical processes in an aquifer system.</title>
        <authorList>
            <person name="Anantharaman K."/>
            <person name="Brown C.T."/>
            <person name="Hug L.A."/>
            <person name="Sharon I."/>
            <person name="Castelle C.J."/>
            <person name="Probst A.J."/>
            <person name="Thomas B.C."/>
            <person name="Singh A."/>
            <person name="Wilkins M.J."/>
            <person name="Karaoz U."/>
            <person name="Brodie E.L."/>
            <person name="Williams K.H."/>
            <person name="Hubbard S.S."/>
            <person name="Banfield J.F."/>
        </authorList>
    </citation>
    <scope>NUCLEOTIDE SEQUENCE [LARGE SCALE GENOMIC DNA]</scope>
</reference>
<gene>
    <name evidence="1" type="ORF">A2209_02385</name>
</gene>
<dbReference type="Proteomes" id="UP000178450">
    <property type="component" value="Unassembled WGS sequence"/>
</dbReference>
<organism evidence="1 2">
    <name type="scientific">Candidatus Roizmanbacteria bacterium RIFOXYA1_FULL_41_12</name>
    <dbReference type="NCBI Taxonomy" id="1802082"/>
    <lineage>
        <taxon>Bacteria</taxon>
        <taxon>Candidatus Roizmaniibacteriota</taxon>
    </lineage>
</organism>
<name>A0A1F7K9J4_9BACT</name>
<dbReference type="EMBL" id="MGBG01000020">
    <property type="protein sequence ID" value="OGK64523.1"/>
    <property type="molecule type" value="Genomic_DNA"/>
</dbReference>